<keyword evidence="1" id="KW-0472">Membrane</keyword>
<reference evidence="2 3" key="1">
    <citation type="submission" date="2020-01" db="EMBL/GenBank/DDBJ databases">
        <title>Polyphasic characterisation and genomic insights into a novel alkali tolerant bacterium VR-M41.</title>
        <authorList>
            <person name="Vemuluri V.R."/>
        </authorList>
    </citation>
    <scope>NUCLEOTIDE SEQUENCE [LARGE SCALE GENOMIC DNA]</scope>
    <source>
        <strain evidence="2 3">VR-M41</strain>
    </source>
</reference>
<evidence type="ECO:0000256" key="1">
    <source>
        <dbReference type="SAM" id="Phobius"/>
    </source>
</evidence>
<evidence type="ECO:0008006" key="4">
    <source>
        <dbReference type="Google" id="ProtNLM"/>
    </source>
</evidence>
<dbReference type="EMBL" id="JAAFGS010000001">
    <property type="protein sequence ID" value="NGZ73913.1"/>
    <property type="molecule type" value="Genomic_DNA"/>
</dbReference>
<organism evidence="2 3">
    <name type="scientific">Saccharibacillus alkalitolerans</name>
    <dbReference type="NCBI Taxonomy" id="2705290"/>
    <lineage>
        <taxon>Bacteria</taxon>
        <taxon>Bacillati</taxon>
        <taxon>Bacillota</taxon>
        <taxon>Bacilli</taxon>
        <taxon>Bacillales</taxon>
        <taxon>Paenibacillaceae</taxon>
        <taxon>Saccharibacillus</taxon>
    </lineage>
</organism>
<keyword evidence="3" id="KW-1185">Reference proteome</keyword>
<sequence>MARRERRDRDGRTGRFDTIIGLLELLVELLAYAPRLIFGLFRLIFRIFD</sequence>
<comment type="caution">
    <text evidence="2">The sequence shown here is derived from an EMBL/GenBank/DDBJ whole genome shotgun (WGS) entry which is preliminary data.</text>
</comment>
<dbReference type="RefSeq" id="WP_166271723.1">
    <property type="nucleotide sequence ID" value="NZ_JAAFGS010000001.1"/>
</dbReference>
<proteinExistence type="predicted"/>
<gene>
    <name evidence="2" type="ORF">GYN08_01200</name>
</gene>
<keyword evidence="1" id="KW-0812">Transmembrane</keyword>
<evidence type="ECO:0000313" key="3">
    <source>
        <dbReference type="Proteomes" id="UP000800303"/>
    </source>
</evidence>
<keyword evidence="1" id="KW-1133">Transmembrane helix</keyword>
<evidence type="ECO:0000313" key="2">
    <source>
        <dbReference type="EMBL" id="NGZ73913.1"/>
    </source>
</evidence>
<name>A0ABX0EYU9_9BACL</name>
<feature type="transmembrane region" description="Helical" evidence="1">
    <location>
        <begin position="21"/>
        <end position="45"/>
    </location>
</feature>
<dbReference type="Proteomes" id="UP000800303">
    <property type="component" value="Unassembled WGS sequence"/>
</dbReference>
<protein>
    <recommendedName>
        <fullName evidence="4">YggT family protein</fullName>
    </recommendedName>
</protein>
<accession>A0ABX0EYU9</accession>